<comment type="caution">
    <text evidence="1">The sequence shown here is derived from an EMBL/GenBank/DDBJ whole genome shotgun (WGS) entry which is preliminary data.</text>
</comment>
<evidence type="ECO:0000313" key="2">
    <source>
        <dbReference type="Proteomes" id="UP001579974"/>
    </source>
</evidence>
<evidence type="ECO:0000313" key="1">
    <source>
        <dbReference type="EMBL" id="MFB5191705.1"/>
    </source>
</evidence>
<dbReference type="RefSeq" id="WP_275474155.1">
    <property type="nucleotide sequence ID" value="NZ_CP162940.1"/>
</dbReference>
<dbReference type="EMBL" id="JBDXSU010000013">
    <property type="protein sequence ID" value="MFB5191705.1"/>
    <property type="molecule type" value="Genomic_DNA"/>
</dbReference>
<dbReference type="Proteomes" id="UP001579974">
    <property type="component" value="Unassembled WGS sequence"/>
</dbReference>
<name>A0ABV5AHF7_9BACL</name>
<organism evidence="1 2">
    <name type="scientific">Alicyclobacillus fastidiosus</name>
    <dbReference type="NCBI Taxonomy" id="392011"/>
    <lineage>
        <taxon>Bacteria</taxon>
        <taxon>Bacillati</taxon>
        <taxon>Bacillota</taxon>
        <taxon>Bacilli</taxon>
        <taxon>Bacillales</taxon>
        <taxon>Alicyclobacillaceae</taxon>
        <taxon>Alicyclobacillus</taxon>
    </lineage>
</organism>
<reference evidence="1 2" key="1">
    <citation type="journal article" date="2024" name="Int. J. Mol. Sci.">
        <title>Exploration of Alicyclobacillus spp. Genome in Search of Antibiotic Resistance.</title>
        <authorList>
            <person name="Bucka-Kolendo J."/>
            <person name="Kiousi D.E."/>
            <person name="Dekowska A."/>
            <person name="Mikolajczuk-Szczyrba A."/>
            <person name="Karadedos D.M."/>
            <person name="Michael P."/>
            <person name="Galanis A."/>
            <person name="Sokolowska B."/>
        </authorList>
    </citation>
    <scope>NUCLEOTIDE SEQUENCE [LARGE SCALE GENOMIC DNA]</scope>
    <source>
        <strain evidence="1 2">KKP 3000</strain>
    </source>
</reference>
<protein>
    <submittedName>
        <fullName evidence="1">Uncharacterized protein</fullName>
    </submittedName>
</protein>
<keyword evidence="2" id="KW-1185">Reference proteome</keyword>
<accession>A0ABV5AHF7</accession>
<sequence length="99" mass="11465">MEIKWVNGLHKQDNMVFDSRWEAEEWADSVYTDLAGFGFGYVGVGYATPDEKVARYLAEHFPKWLHSISNDSSCRSFTVHSETENIDGRTIYKVWTEPI</sequence>
<gene>
    <name evidence="1" type="ORF">KKP3000_000482</name>
</gene>
<proteinExistence type="predicted"/>